<feature type="region of interest" description="Disordered" evidence="1">
    <location>
        <begin position="200"/>
        <end position="268"/>
    </location>
</feature>
<dbReference type="EMBL" id="KV875114">
    <property type="protein sequence ID" value="OIW22451.1"/>
    <property type="molecule type" value="Genomic_DNA"/>
</dbReference>
<protein>
    <recommendedName>
        <fullName evidence="4">Chromo domain-containing protein</fullName>
    </recommendedName>
</protein>
<accession>A0A1J7I4Z5</accession>
<name>A0A1J7I4Z5_9PEZI</name>
<feature type="compositionally biased region" description="Low complexity" evidence="1">
    <location>
        <begin position="29"/>
        <end position="57"/>
    </location>
</feature>
<dbReference type="OrthoDB" id="433924at2759"/>
<feature type="compositionally biased region" description="Basic and acidic residues" evidence="1">
    <location>
        <begin position="58"/>
        <end position="70"/>
    </location>
</feature>
<reference evidence="2 3" key="1">
    <citation type="submission" date="2016-10" db="EMBL/GenBank/DDBJ databases">
        <title>Draft genome sequence of Coniochaeta ligniaria NRRL30616, a lignocellulolytic fungus for bioabatement of inhibitors in plant biomass hydrolysates.</title>
        <authorList>
            <consortium name="DOE Joint Genome Institute"/>
            <person name="Jimenez D.J."/>
            <person name="Hector R.E."/>
            <person name="Riley R."/>
            <person name="Sun H."/>
            <person name="Grigoriev I.V."/>
            <person name="Van Elsas J.D."/>
            <person name="Nichols N.N."/>
        </authorList>
    </citation>
    <scope>NUCLEOTIDE SEQUENCE [LARGE SCALE GENOMIC DNA]</scope>
    <source>
        <strain evidence="2 3">NRRL 30616</strain>
    </source>
</reference>
<feature type="compositionally biased region" description="Basic and acidic residues" evidence="1">
    <location>
        <begin position="200"/>
        <end position="213"/>
    </location>
</feature>
<feature type="compositionally biased region" description="Low complexity" evidence="1">
    <location>
        <begin position="1"/>
        <end position="23"/>
    </location>
</feature>
<organism evidence="2 3">
    <name type="scientific">Coniochaeta ligniaria NRRL 30616</name>
    <dbReference type="NCBI Taxonomy" id="1408157"/>
    <lineage>
        <taxon>Eukaryota</taxon>
        <taxon>Fungi</taxon>
        <taxon>Dikarya</taxon>
        <taxon>Ascomycota</taxon>
        <taxon>Pezizomycotina</taxon>
        <taxon>Sordariomycetes</taxon>
        <taxon>Sordariomycetidae</taxon>
        <taxon>Coniochaetales</taxon>
        <taxon>Coniochaetaceae</taxon>
        <taxon>Coniochaeta</taxon>
    </lineage>
</organism>
<dbReference type="Proteomes" id="UP000182658">
    <property type="component" value="Unassembled WGS sequence"/>
</dbReference>
<gene>
    <name evidence="2" type="ORF">CONLIGDRAFT_687560</name>
</gene>
<feature type="region of interest" description="Disordered" evidence="1">
    <location>
        <begin position="1"/>
        <end position="73"/>
    </location>
</feature>
<evidence type="ECO:0000313" key="3">
    <source>
        <dbReference type="Proteomes" id="UP000182658"/>
    </source>
</evidence>
<dbReference type="AlphaFoldDB" id="A0A1J7I4Z5"/>
<keyword evidence="3" id="KW-1185">Reference proteome</keyword>
<dbReference type="InParanoid" id="A0A1J7I4Z5"/>
<feature type="compositionally biased region" description="Acidic residues" evidence="1">
    <location>
        <begin position="214"/>
        <end position="262"/>
    </location>
</feature>
<sequence>MSASAQTQSPPASGSSSYAADPLSPAPLAPSSANPPTLPSAEPSASTASSSSSPQDSSSREDDQSDHDGPCEISGLIEFTTHCGRGRYNSGVMSVDFLVRFKDRKKTKRWIAERDLMAGAASMVYDFWDRLGGRSAALGLDDRTARFEAFRIAEERVSWDDETRYRLHWVGYRCSDEGTSWMSAGRVRAELGGEIIGSWEERKRGIEEGVTHTEEDDSEEGGSEDEDSQGEDREGEDSENEDGEVGNEDEVGSDDENMENEDGGVQVD</sequence>
<evidence type="ECO:0008006" key="4">
    <source>
        <dbReference type="Google" id="ProtNLM"/>
    </source>
</evidence>
<evidence type="ECO:0000256" key="1">
    <source>
        <dbReference type="SAM" id="MobiDB-lite"/>
    </source>
</evidence>
<proteinExistence type="predicted"/>
<evidence type="ECO:0000313" key="2">
    <source>
        <dbReference type="EMBL" id="OIW22451.1"/>
    </source>
</evidence>